<accession>A0A1B2DRC0</accession>
<name>A0A1B2DRC0_9BACL</name>
<proteinExistence type="predicted"/>
<gene>
    <name evidence="1" type="ORF">BBD42_29900</name>
</gene>
<sequence length="66" mass="6752">MGAIYCKHCMTLIDTQPTKKVTNYYSECKEEACVEARSGGGLVSSGHMQASGNGAGGYTGTGGSQA</sequence>
<protein>
    <submittedName>
        <fullName evidence="1">Uncharacterized protein</fullName>
    </submittedName>
</protein>
<organism evidence="1">
    <name type="scientific">Paenibacillus sp. BIHB 4019</name>
    <dbReference type="NCBI Taxonomy" id="1870819"/>
    <lineage>
        <taxon>Bacteria</taxon>
        <taxon>Bacillati</taxon>
        <taxon>Bacillota</taxon>
        <taxon>Bacilli</taxon>
        <taxon>Bacillales</taxon>
        <taxon>Paenibacillaceae</taxon>
        <taxon>Paenibacillus</taxon>
    </lineage>
</organism>
<dbReference type="AlphaFoldDB" id="A0A1B2DRC0"/>
<dbReference type="EMBL" id="CP016808">
    <property type="protein sequence ID" value="ANY70248.1"/>
    <property type="molecule type" value="Genomic_DNA"/>
</dbReference>
<reference evidence="1" key="1">
    <citation type="submission" date="2016-08" db="EMBL/GenBank/DDBJ databases">
        <title>Complete Genome Seqeunce of Paenibacillus sp. BIHB 4019 from tea rhizoplane.</title>
        <authorList>
            <person name="Thakur R."/>
            <person name="Swarnkar M.K."/>
            <person name="Gulati A."/>
        </authorList>
    </citation>
    <scope>NUCLEOTIDE SEQUENCE [LARGE SCALE GENOMIC DNA]</scope>
    <source>
        <strain evidence="1">BIHB4019</strain>
    </source>
</reference>
<evidence type="ECO:0000313" key="1">
    <source>
        <dbReference type="EMBL" id="ANY70248.1"/>
    </source>
</evidence>